<dbReference type="EMBL" id="BMAT01005639">
    <property type="protein sequence ID" value="GFR97471.1"/>
    <property type="molecule type" value="Genomic_DNA"/>
</dbReference>
<dbReference type="PANTHER" id="PTHR15622">
    <property type="entry name" value="WD40 REPEAT PROTEIN"/>
    <property type="match status" value="1"/>
</dbReference>
<keyword evidence="2" id="KW-0853">WD repeat</keyword>
<evidence type="ECO:0000256" key="1">
    <source>
        <dbReference type="ARBA" id="ARBA00022786"/>
    </source>
</evidence>
<dbReference type="PROSITE" id="PS50082">
    <property type="entry name" value="WD_REPEATS_2"/>
    <property type="match status" value="1"/>
</dbReference>
<dbReference type="PROSITE" id="PS50225">
    <property type="entry name" value="SOCS"/>
    <property type="match status" value="1"/>
</dbReference>
<dbReference type="Pfam" id="PF00400">
    <property type="entry name" value="WD40"/>
    <property type="match status" value="1"/>
</dbReference>
<keyword evidence="5" id="KW-1185">Reference proteome</keyword>
<evidence type="ECO:0000313" key="4">
    <source>
        <dbReference type="EMBL" id="GFR97471.1"/>
    </source>
</evidence>
<keyword evidence="1" id="KW-0833">Ubl conjugation pathway</keyword>
<dbReference type="InterPro" id="IPR036322">
    <property type="entry name" value="WD40_repeat_dom_sf"/>
</dbReference>
<reference evidence="4 5" key="1">
    <citation type="journal article" date="2021" name="Elife">
        <title>Chloroplast acquisition without the gene transfer in kleptoplastic sea slugs, Plakobranchus ocellatus.</title>
        <authorList>
            <person name="Maeda T."/>
            <person name="Takahashi S."/>
            <person name="Yoshida T."/>
            <person name="Shimamura S."/>
            <person name="Takaki Y."/>
            <person name="Nagai Y."/>
            <person name="Toyoda A."/>
            <person name="Suzuki Y."/>
            <person name="Arimoto A."/>
            <person name="Ishii H."/>
            <person name="Satoh N."/>
            <person name="Nishiyama T."/>
            <person name="Hasebe M."/>
            <person name="Maruyama T."/>
            <person name="Minagawa J."/>
            <person name="Obokata J."/>
            <person name="Shigenobu S."/>
        </authorList>
    </citation>
    <scope>NUCLEOTIDE SEQUENCE [LARGE SCALE GENOMIC DNA]</scope>
</reference>
<dbReference type="InterPro" id="IPR015943">
    <property type="entry name" value="WD40/YVTN_repeat-like_dom_sf"/>
</dbReference>
<gene>
    <name evidence="4" type="ORF">ElyMa_002745800</name>
</gene>
<dbReference type="GO" id="GO:0000209">
    <property type="term" value="P:protein polyubiquitination"/>
    <property type="evidence" value="ECO:0007669"/>
    <property type="project" value="TreeGrafter"/>
</dbReference>
<sequence>MGLEISTIRQVLKEQRLSQPCYPLTRYTRLDKDKWPVNEDGLVIDFQILPRKFERGVDDGSWYWWCDAQFVRFSDDQLFATTSAFLPRAGLWTAVPNSYNGRIQVIKLRDPENTKTSMLSRTNSTVFPKVQPHPLGEVFAYCGTGEVVVMTKDGDPIYSRSRDISNAVHKYCAIAHNGVSVACLKRGMGVYFLETYILDSALTSDDSLRCHQVCPGFVPPRLASDFVTCKFSPDAKYIAVSSMEGHLFVVTKFKLEKHCIICPKLTDESLSAAEAFDFNPRTPHECLAVGTRDKNLRLLNMDTEEVNMVADIGETIDCVRFSRDGIHLAVGMRTFDISIYSSEDLNLLKHIRMSELCQNEMSRRVGGSPAVLNLSFSQDGGHLASCTCDGHVRVWRMPRLLSLMELSRNSVLQNTPICKVNHLKILPEKLRNFLLYKYF</sequence>
<dbReference type="SUPFAM" id="SSF50978">
    <property type="entry name" value="WD40 repeat-like"/>
    <property type="match status" value="1"/>
</dbReference>
<organism evidence="4 5">
    <name type="scientific">Elysia marginata</name>
    <dbReference type="NCBI Taxonomy" id="1093978"/>
    <lineage>
        <taxon>Eukaryota</taxon>
        <taxon>Metazoa</taxon>
        <taxon>Spiralia</taxon>
        <taxon>Lophotrochozoa</taxon>
        <taxon>Mollusca</taxon>
        <taxon>Gastropoda</taxon>
        <taxon>Heterobranchia</taxon>
        <taxon>Euthyneura</taxon>
        <taxon>Panpulmonata</taxon>
        <taxon>Sacoglossa</taxon>
        <taxon>Placobranchoidea</taxon>
        <taxon>Plakobranchidae</taxon>
        <taxon>Elysia</taxon>
    </lineage>
</organism>
<dbReference type="AlphaFoldDB" id="A0AAV4HK05"/>
<dbReference type="InterPro" id="IPR051983">
    <property type="entry name" value="WSB_SOCS-box_domain"/>
</dbReference>
<feature type="domain" description="SOCS box" evidence="3">
    <location>
        <begin position="395"/>
        <end position="439"/>
    </location>
</feature>
<evidence type="ECO:0000256" key="2">
    <source>
        <dbReference type="PROSITE-ProRule" id="PRU00221"/>
    </source>
</evidence>
<comment type="caution">
    <text evidence="4">The sequence shown here is derived from an EMBL/GenBank/DDBJ whole genome shotgun (WGS) entry which is preliminary data.</text>
</comment>
<evidence type="ECO:0000313" key="5">
    <source>
        <dbReference type="Proteomes" id="UP000762676"/>
    </source>
</evidence>
<dbReference type="Proteomes" id="UP000762676">
    <property type="component" value="Unassembled WGS sequence"/>
</dbReference>
<dbReference type="SMART" id="SM00320">
    <property type="entry name" value="WD40"/>
    <property type="match status" value="3"/>
</dbReference>
<name>A0AAV4HK05_9GAST</name>
<dbReference type="InterPro" id="IPR001680">
    <property type="entry name" value="WD40_rpt"/>
</dbReference>
<dbReference type="Gene3D" id="2.130.10.10">
    <property type="entry name" value="YVTN repeat-like/Quinoprotein amine dehydrogenase"/>
    <property type="match status" value="1"/>
</dbReference>
<protein>
    <submittedName>
        <fullName evidence="4">WD repeat and SOCS box-containing protein 1-like</fullName>
    </submittedName>
</protein>
<evidence type="ECO:0000259" key="3">
    <source>
        <dbReference type="PROSITE" id="PS50225"/>
    </source>
</evidence>
<proteinExistence type="predicted"/>
<dbReference type="PANTHER" id="PTHR15622:SF2">
    <property type="entry name" value="U4_U6 SMALL NUCLEAR RIBONUCLEOPROTEIN PRP4"/>
    <property type="match status" value="1"/>
</dbReference>
<dbReference type="InterPro" id="IPR001496">
    <property type="entry name" value="SOCS_box"/>
</dbReference>
<accession>A0AAV4HK05</accession>
<feature type="repeat" description="WD" evidence="2">
    <location>
        <begin position="364"/>
        <end position="397"/>
    </location>
</feature>